<keyword evidence="6" id="KW-0997">Cell inner membrane</keyword>
<dbReference type="InterPro" id="IPR003004">
    <property type="entry name" value="GspF/PilC"/>
</dbReference>
<evidence type="ECO:0000256" key="7">
    <source>
        <dbReference type="ARBA" id="ARBA00022692"/>
    </source>
</evidence>
<feature type="domain" description="Type II secretion system protein GspF" evidence="13">
    <location>
        <begin position="284"/>
        <end position="399"/>
    </location>
</feature>
<evidence type="ECO:0000256" key="11">
    <source>
        <dbReference type="RuleBase" id="RU003923"/>
    </source>
</evidence>
<evidence type="ECO:0000256" key="3">
    <source>
        <dbReference type="ARBA" id="ARBA00005745"/>
    </source>
</evidence>
<evidence type="ECO:0000256" key="6">
    <source>
        <dbReference type="ARBA" id="ARBA00022519"/>
    </source>
</evidence>
<dbReference type="InterPro" id="IPR042094">
    <property type="entry name" value="T2SS_GspF_sf"/>
</dbReference>
<dbReference type="PANTHER" id="PTHR30012">
    <property type="entry name" value="GENERAL SECRETION PATHWAY PROTEIN"/>
    <property type="match status" value="1"/>
</dbReference>
<accession>A0A840GA35</accession>
<dbReference type="Pfam" id="PF00482">
    <property type="entry name" value="T2SSF"/>
    <property type="match status" value="2"/>
</dbReference>
<evidence type="ECO:0000256" key="5">
    <source>
        <dbReference type="ARBA" id="ARBA00022475"/>
    </source>
</evidence>
<feature type="transmembrane region" description="Helical" evidence="12">
    <location>
        <begin position="230"/>
        <end position="249"/>
    </location>
</feature>
<keyword evidence="8 12" id="KW-1133">Transmembrane helix</keyword>
<keyword evidence="5" id="KW-1003">Cell membrane</keyword>
<comment type="similarity">
    <text evidence="3 11">Belongs to the GSP F family.</text>
</comment>
<evidence type="ECO:0000256" key="2">
    <source>
        <dbReference type="ARBA" id="ARBA00004429"/>
    </source>
</evidence>
<dbReference type="GO" id="GO:0005886">
    <property type="term" value="C:plasma membrane"/>
    <property type="evidence" value="ECO:0007669"/>
    <property type="project" value="UniProtKB-SubCell"/>
</dbReference>
<dbReference type="InterPro" id="IPR018076">
    <property type="entry name" value="T2SS_GspF_dom"/>
</dbReference>
<dbReference type="RefSeq" id="WP_153117611.1">
    <property type="nucleotide sequence ID" value="NZ_JACIGE010000013.1"/>
</dbReference>
<comment type="caution">
    <text evidence="14">The sequence shown here is derived from an EMBL/GenBank/DDBJ whole genome shotgun (WGS) entry which is preliminary data.</text>
</comment>
<sequence>MPTFSYAGLNAQGKELRGQIEAVDLGEARAALRRQGLRILELVAGDARQRSLLQLGSYLLHQFKAGLSVRNADLTMFYRQMQLMLRAGHTIVEALEVSARLASRPRLARALERCSARISGGKSFSAALSQERAIFPQIAVKLAEAGEASGELDLVFERLSALTERRSDIRRQLITALTYPAIVTLASIGVITFLVGSVVPRFAVFLQSRGKSVPWAAQTMMDMAEWLQRWGFVLAVAFAALIVGNFLLQRIPRVRLVSDRFLLRLPVLGSTMMAAAMAQVAWTFGLMLRSGLTVLEALRSVSQIAGNQALARALQLAAEQVLEGRAMAVALARDPIPSLVQHMAAIGERSGEIESVMEALGNHYQKELDSRVKLLSTLIEPVLTLVIGGIVGFVYYAFFQAVLAVSTGGG</sequence>
<dbReference type="Proteomes" id="UP000587070">
    <property type="component" value="Unassembled WGS sequence"/>
</dbReference>
<feature type="domain" description="Type II secretion system protein GspF" evidence="13">
    <location>
        <begin position="77"/>
        <end position="200"/>
    </location>
</feature>
<proteinExistence type="inferred from homology"/>
<evidence type="ECO:0000256" key="12">
    <source>
        <dbReference type="SAM" id="Phobius"/>
    </source>
</evidence>
<evidence type="ECO:0000313" key="15">
    <source>
        <dbReference type="Proteomes" id="UP000587070"/>
    </source>
</evidence>
<evidence type="ECO:0000256" key="8">
    <source>
        <dbReference type="ARBA" id="ARBA00022989"/>
    </source>
</evidence>
<dbReference type="EMBL" id="JACIGE010000013">
    <property type="protein sequence ID" value="MBB4248706.1"/>
    <property type="molecule type" value="Genomic_DNA"/>
</dbReference>
<feature type="transmembrane region" description="Helical" evidence="12">
    <location>
        <begin position="261"/>
        <end position="282"/>
    </location>
</feature>
<dbReference type="GO" id="GO:0015628">
    <property type="term" value="P:protein secretion by the type II secretion system"/>
    <property type="evidence" value="ECO:0007669"/>
    <property type="project" value="TreeGrafter"/>
</dbReference>
<keyword evidence="7 11" id="KW-0812">Transmembrane</keyword>
<dbReference type="PROSITE" id="PS00874">
    <property type="entry name" value="T2SP_F"/>
    <property type="match status" value="1"/>
</dbReference>
<comment type="function">
    <text evidence="1">Component of the type II secretion system inner membrane complex required for the energy-dependent secretion of extracellular factors such as proteases and toxins from the periplasm.</text>
</comment>
<dbReference type="InterPro" id="IPR001992">
    <property type="entry name" value="T2SS_GspF/T4SS_PilC_CS"/>
</dbReference>
<reference evidence="14 15" key="1">
    <citation type="submission" date="2020-08" db="EMBL/GenBank/DDBJ databases">
        <title>Genome sequencing of Purple Non-Sulfur Bacteria from various extreme environments.</title>
        <authorList>
            <person name="Mayer M."/>
        </authorList>
    </citation>
    <scope>NUCLEOTIDE SEQUENCE [LARGE SCALE GENOMIC DNA]</scope>
    <source>
        <strain evidence="14 15">2761</strain>
    </source>
</reference>
<dbReference type="PRINTS" id="PR00812">
    <property type="entry name" value="BCTERIALGSPF"/>
</dbReference>
<organism evidence="14 15">
    <name type="scientific">Rhodocyclus tenuis</name>
    <name type="common">Rhodospirillum tenue</name>
    <dbReference type="NCBI Taxonomy" id="1066"/>
    <lineage>
        <taxon>Bacteria</taxon>
        <taxon>Pseudomonadati</taxon>
        <taxon>Pseudomonadota</taxon>
        <taxon>Betaproteobacteria</taxon>
        <taxon>Rhodocyclales</taxon>
        <taxon>Rhodocyclaceae</taxon>
        <taxon>Rhodocyclus</taxon>
    </lineage>
</organism>
<feature type="transmembrane region" description="Helical" evidence="12">
    <location>
        <begin position="382"/>
        <end position="405"/>
    </location>
</feature>
<evidence type="ECO:0000256" key="9">
    <source>
        <dbReference type="ARBA" id="ARBA00023136"/>
    </source>
</evidence>
<dbReference type="AlphaFoldDB" id="A0A840GA35"/>
<dbReference type="Gene3D" id="1.20.81.30">
    <property type="entry name" value="Type II secretion system (T2SS), domain F"/>
    <property type="match status" value="2"/>
</dbReference>
<evidence type="ECO:0000256" key="4">
    <source>
        <dbReference type="ARBA" id="ARBA00022448"/>
    </source>
</evidence>
<evidence type="ECO:0000259" key="13">
    <source>
        <dbReference type="Pfam" id="PF00482"/>
    </source>
</evidence>
<feature type="transmembrane region" description="Helical" evidence="12">
    <location>
        <begin position="173"/>
        <end position="199"/>
    </location>
</feature>
<dbReference type="OrthoDB" id="9805682at2"/>
<keyword evidence="9 12" id="KW-0472">Membrane</keyword>
<comment type="subcellular location">
    <subcellularLocation>
        <location evidence="2 11">Cell inner membrane</location>
        <topology evidence="2 11">Multi-pass membrane protein</topology>
    </subcellularLocation>
</comment>
<dbReference type="FunFam" id="1.20.81.30:FF:000001">
    <property type="entry name" value="Type II secretion system protein F"/>
    <property type="match status" value="1"/>
</dbReference>
<dbReference type="PANTHER" id="PTHR30012:SF0">
    <property type="entry name" value="TYPE II SECRETION SYSTEM PROTEIN F-RELATED"/>
    <property type="match status" value="1"/>
</dbReference>
<keyword evidence="15" id="KW-1185">Reference proteome</keyword>
<name>A0A840GA35_RHOTE</name>
<protein>
    <recommendedName>
        <fullName evidence="10">General secretion pathway protein F</fullName>
    </recommendedName>
</protein>
<evidence type="ECO:0000256" key="1">
    <source>
        <dbReference type="ARBA" id="ARBA00002684"/>
    </source>
</evidence>
<evidence type="ECO:0000256" key="10">
    <source>
        <dbReference type="ARBA" id="ARBA00030750"/>
    </source>
</evidence>
<gene>
    <name evidence="14" type="ORF">GGD90_003106</name>
</gene>
<evidence type="ECO:0000313" key="14">
    <source>
        <dbReference type="EMBL" id="MBB4248706.1"/>
    </source>
</evidence>
<keyword evidence="4 11" id="KW-0813">Transport</keyword>